<dbReference type="Gene3D" id="1.10.110.10">
    <property type="entry name" value="Plant lipid-transfer and hydrophobic proteins"/>
    <property type="match status" value="1"/>
</dbReference>
<gene>
    <name evidence="4" type="ORF">SI7747_01001217</name>
</gene>
<sequence length="136" mass="14280">MGVRGAMLVMAAAALVFLAVAPVAESAISCGQVYGEVSPCINYVLYGGVPPPQCCQGVRNLLVAAVSRSDRQSICRCLKNAAQGISGRTIEAAASIPRKCKLSISYKISPTTDCSRFSLSLSLLPLPNTRIMVCKS</sequence>
<organism evidence="4">
    <name type="scientific">Spirodela intermedia</name>
    <name type="common">Intermediate duckweed</name>
    <dbReference type="NCBI Taxonomy" id="51605"/>
    <lineage>
        <taxon>Eukaryota</taxon>
        <taxon>Viridiplantae</taxon>
        <taxon>Streptophyta</taxon>
        <taxon>Embryophyta</taxon>
        <taxon>Tracheophyta</taxon>
        <taxon>Spermatophyta</taxon>
        <taxon>Magnoliopsida</taxon>
        <taxon>Liliopsida</taxon>
        <taxon>Araceae</taxon>
        <taxon>Lemnoideae</taxon>
        <taxon>Spirodela</taxon>
    </lineage>
</organism>
<accession>A0A7I8IA80</accession>
<keyword evidence="1" id="KW-0813">Transport</keyword>
<dbReference type="Proteomes" id="UP001189122">
    <property type="component" value="Unassembled WGS sequence"/>
</dbReference>
<dbReference type="InterPro" id="IPR036312">
    <property type="entry name" value="Bifun_inhib/LTP/seed_sf"/>
</dbReference>
<dbReference type="SMART" id="SM00499">
    <property type="entry name" value="AAI"/>
    <property type="match status" value="1"/>
</dbReference>
<protein>
    <recommendedName>
        <fullName evidence="1">Non-specific lipid-transfer protein</fullName>
    </recommendedName>
</protein>
<name>A0A7I8IA80_SPIIN</name>
<dbReference type="GO" id="GO:0008289">
    <property type="term" value="F:lipid binding"/>
    <property type="evidence" value="ECO:0007669"/>
    <property type="project" value="UniProtKB-KW"/>
</dbReference>
<dbReference type="InterPro" id="IPR000528">
    <property type="entry name" value="Plant_nsLTP"/>
</dbReference>
<dbReference type="SUPFAM" id="SSF47699">
    <property type="entry name" value="Bifunctional inhibitor/lipid-transfer protein/seed storage 2S albumin"/>
    <property type="match status" value="1"/>
</dbReference>
<evidence type="ECO:0000256" key="2">
    <source>
        <dbReference type="SAM" id="SignalP"/>
    </source>
</evidence>
<dbReference type="AlphaFoldDB" id="A0A7I8IA80"/>
<comment type="function">
    <text evidence="1">Plant non-specific lipid-transfer proteins transfer phospholipids as well as galactolipids across membranes. May play a role in wax or cutin deposition in the cell walls of expanding epidermal cells and certain secretory tissues.</text>
</comment>
<dbReference type="CDD" id="cd01960">
    <property type="entry name" value="nsLTP1"/>
    <property type="match status" value="1"/>
</dbReference>
<keyword evidence="5" id="KW-1185">Reference proteome</keyword>
<dbReference type="GO" id="GO:0006869">
    <property type="term" value="P:lipid transport"/>
    <property type="evidence" value="ECO:0007669"/>
    <property type="project" value="InterPro"/>
</dbReference>
<keyword evidence="1" id="KW-0446">Lipid-binding</keyword>
<dbReference type="EMBL" id="LR743588">
    <property type="protein sequence ID" value="CAA2614850.1"/>
    <property type="molecule type" value="Genomic_DNA"/>
</dbReference>
<dbReference type="Pfam" id="PF00234">
    <property type="entry name" value="Tryp_alpha_amyl"/>
    <property type="match status" value="1"/>
</dbReference>
<keyword evidence="2" id="KW-0732">Signal</keyword>
<reference evidence="4 5" key="1">
    <citation type="submission" date="2019-12" db="EMBL/GenBank/DDBJ databases">
        <authorList>
            <person name="Scholz U."/>
            <person name="Mascher M."/>
            <person name="Fiebig A."/>
        </authorList>
    </citation>
    <scope>NUCLEOTIDE SEQUENCE</scope>
</reference>
<feature type="chain" id="PRO_5029751241" description="Non-specific lipid-transfer protein" evidence="2">
    <location>
        <begin position="27"/>
        <end position="136"/>
    </location>
</feature>
<feature type="signal peptide" evidence="2">
    <location>
        <begin position="1"/>
        <end position="26"/>
    </location>
</feature>
<comment type="similarity">
    <text evidence="1">Belongs to the plant LTP family.</text>
</comment>
<dbReference type="PRINTS" id="PR00382">
    <property type="entry name" value="LIPIDTRNSFER"/>
</dbReference>
<evidence type="ECO:0000313" key="4">
    <source>
        <dbReference type="EMBL" id="CAA2614850.1"/>
    </source>
</evidence>
<dbReference type="InterPro" id="IPR016140">
    <property type="entry name" value="Bifunc_inhib/LTP/seed_store"/>
</dbReference>
<evidence type="ECO:0000256" key="1">
    <source>
        <dbReference type="RuleBase" id="RU000628"/>
    </source>
</evidence>
<evidence type="ECO:0000259" key="3">
    <source>
        <dbReference type="SMART" id="SM00499"/>
    </source>
</evidence>
<feature type="domain" description="Bifunctional inhibitor/plant lipid transfer protein/seed storage helical" evidence="3">
    <location>
        <begin position="30"/>
        <end position="114"/>
    </location>
</feature>
<dbReference type="EMBL" id="CACRZD030000001">
    <property type="protein sequence ID" value="CAA6654627.1"/>
    <property type="molecule type" value="Genomic_DNA"/>
</dbReference>
<evidence type="ECO:0000313" key="5">
    <source>
        <dbReference type="Proteomes" id="UP001189122"/>
    </source>
</evidence>
<dbReference type="PANTHER" id="PTHR33076">
    <property type="entry name" value="NON-SPECIFIC LIPID-TRANSFER PROTEIN 2-RELATED"/>
    <property type="match status" value="1"/>
</dbReference>
<proteinExistence type="inferred from homology"/>